<reference evidence="2" key="3">
    <citation type="submission" date="2020-05" db="EMBL/GenBank/DDBJ databases">
        <title>Complete genome sequence of Bradyrhizobium diazoefficiens XF4 isolated from soybean nodule.</title>
        <authorList>
            <person name="Noda R."/>
            <person name="Kakizaki K."/>
            <person name="Minamisawa K."/>
        </authorList>
    </citation>
    <scope>NUCLEOTIDE SEQUENCE</scope>
    <source>
        <strain evidence="2">XF4</strain>
    </source>
</reference>
<organism evidence="2">
    <name type="scientific">Bradyrhizobium diazoefficiens</name>
    <dbReference type="NCBI Taxonomy" id="1355477"/>
    <lineage>
        <taxon>Bacteria</taxon>
        <taxon>Pseudomonadati</taxon>
        <taxon>Pseudomonadota</taxon>
        <taxon>Alphaproteobacteria</taxon>
        <taxon>Hyphomicrobiales</taxon>
        <taxon>Nitrobacteraceae</taxon>
        <taxon>Bradyrhizobium</taxon>
    </lineage>
</organism>
<dbReference type="EMBL" id="AP023091">
    <property type="protein sequence ID" value="BCE22230.1"/>
    <property type="molecule type" value="Genomic_DNA"/>
</dbReference>
<protein>
    <submittedName>
        <fullName evidence="2">Uncharacterized protein</fullName>
    </submittedName>
</protein>
<gene>
    <name evidence="3" type="ORF">XF10B_48090</name>
    <name evidence="1" type="ORF">XF1B_49110</name>
    <name evidence="2" type="ORF">XF4B_48440</name>
</gene>
<evidence type="ECO:0000313" key="1">
    <source>
        <dbReference type="EMBL" id="BCE22230.1"/>
    </source>
</evidence>
<dbReference type="EMBL" id="AP023094">
    <property type="protein sequence ID" value="BCE48495.1"/>
    <property type="molecule type" value="Genomic_DNA"/>
</dbReference>
<evidence type="ECO:0000313" key="2">
    <source>
        <dbReference type="EMBL" id="BCE48495.1"/>
    </source>
</evidence>
<dbReference type="AlphaFoldDB" id="A0A809Z9G3"/>
<dbReference type="EMBL" id="AP023099">
    <property type="protein sequence ID" value="BCE92011.1"/>
    <property type="molecule type" value="Genomic_DNA"/>
</dbReference>
<reference evidence="3" key="2">
    <citation type="submission" date="2020-05" db="EMBL/GenBank/DDBJ databases">
        <title>Complete genome sequence of Bradyrhizobium diazoefficiens XF10 isolated from soybean nodule.</title>
        <authorList>
            <person name="Noda R."/>
            <person name="Kakizaki K."/>
            <person name="Minamisawa K."/>
        </authorList>
    </citation>
    <scope>NUCLEOTIDE SEQUENCE</scope>
    <source>
        <strain evidence="3">XF10</strain>
    </source>
</reference>
<proteinExistence type="predicted"/>
<sequence>MTAAPAAHGHDGADLRGDALVLLPGEGAVIHVLRSRDLPKECRAPQCAAHTDLMGGLADELAGAIDDADACANAGLKACREGVSERRRLLHMLANGDILHGAVVMVVMPWTCFSGRKRQSEDRGANKRRVQVSHFLVAP</sequence>
<name>A0A809Z9G3_9BRAD</name>
<evidence type="ECO:0000313" key="3">
    <source>
        <dbReference type="EMBL" id="BCE92011.1"/>
    </source>
</evidence>
<reference evidence="1" key="1">
    <citation type="submission" date="2020-05" db="EMBL/GenBank/DDBJ databases">
        <title>Complete genome sequence of Bradyrhizobium diazoefficiens XF1 isolated from soybean nodule.</title>
        <authorList>
            <person name="Noda R."/>
            <person name="Kakizaki K."/>
            <person name="Minamisawa K."/>
        </authorList>
    </citation>
    <scope>NUCLEOTIDE SEQUENCE</scope>
    <source>
        <strain evidence="1">XF1</strain>
    </source>
</reference>
<accession>A0A809Z9G3</accession>